<feature type="compositionally biased region" description="Low complexity" evidence="1">
    <location>
        <begin position="265"/>
        <end position="283"/>
    </location>
</feature>
<feature type="compositionally biased region" description="Low complexity" evidence="1">
    <location>
        <begin position="310"/>
        <end position="354"/>
    </location>
</feature>
<feature type="compositionally biased region" description="Low complexity" evidence="1">
    <location>
        <begin position="133"/>
        <end position="148"/>
    </location>
</feature>
<feature type="region of interest" description="Disordered" evidence="1">
    <location>
        <begin position="762"/>
        <end position="792"/>
    </location>
</feature>
<feature type="compositionally biased region" description="Low complexity" evidence="1">
    <location>
        <begin position="81"/>
        <end position="90"/>
    </location>
</feature>
<feature type="region of interest" description="Disordered" evidence="1">
    <location>
        <begin position="410"/>
        <end position="447"/>
    </location>
</feature>
<proteinExistence type="predicted"/>
<feature type="region of interest" description="Disordered" evidence="1">
    <location>
        <begin position="684"/>
        <end position="717"/>
    </location>
</feature>
<feature type="compositionally biased region" description="Low complexity" evidence="1">
    <location>
        <begin position="1"/>
        <end position="44"/>
    </location>
</feature>
<feature type="compositionally biased region" description="Low complexity" evidence="1">
    <location>
        <begin position="412"/>
        <end position="423"/>
    </location>
</feature>
<feature type="region of interest" description="Disordered" evidence="1">
    <location>
        <begin position="175"/>
        <end position="359"/>
    </location>
</feature>
<sequence length="792" mass="80238">MSVPPALNLPLSLSLSSPRSSTSSAVPSALPLTPSLDDPTLSAKVKGEGDSEGEGEDESGVRVEVELSDQTDLHSFPFQRTSTCSSSSSSQDDNSPITTSKIAYDPTDTLPSQFASFSFHATHATHPHPHPHSAPASAGGVSSPSGSPRRLLAKLFPSPTSGGDAFVFGTCPSAPLSATPTTELGQFEYPSPSLDRARSWGSQSSGTGHGNGNGNGAGAVAGSGSISARSSVSYSGRAVPLGESHRHASIIARPTDRHREPSAQASALDAHAPPSPPSARRSSTCSTITTLPASGRRPSILHSATTGSGSALPKSASTSPSTTHSPLPAVGTGETSPSPSSPTAGTTATLPSAAQLSTRRGSLPAAQLFGLPSDQLAQLALQRASISGTYAANIAPTSTTSHALYHRRDSLISDGGTSSGGSSRTVVPDGQGEGAGSGVPTRRSSFKAPRPVFEDWMSQGRRASLPFLPSLPTHGPLAAGRLPSSPLHGNGQGQGYGTEGVPASRCVSHPASQSQSQSPRLTLAERRARHSLDHGHAQSHGHTHSHGRSRTQAEGIVPNAGVISSSEESVDEDPSHGGVNRTSPRSKAGRRSKAGHQRHVQETESLELSLNDDGDGDGVGRSGEETTVTDEVESLPTPGDRLDVLGGPAWSGSDPWASAGASAASAAAVSAASGVTHSAGGDEFSSGLGLGPEGATPGVASISSNSIPPFDTTEASDNLGLAEDGFAITGKPTLDIGTDPNQNQNHPAAILANGLGIGLGLSRKTSLRDGRPGVAERPGLATIPSDSTERAE</sequence>
<feature type="compositionally biased region" description="Low complexity" evidence="1">
    <location>
        <begin position="222"/>
        <end position="239"/>
    </location>
</feature>
<feature type="compositionally biased region" description="Gly residues" evidence="1">
    <location>
        <begin position="207"/>
        <end position="221"/>
    </location>
</feature>
<dbReference type="EMBL" id="RSCD01000026">
    <property type="protein sequence ID" value="RSH82810.1"/>
    <property type="molecule type" value="Genomic_DNA"/>
</dbReference>
<feature type="region of interest" description="Disordered" evidence="1">
    <location>
        <begin position="1"/>
        <end position="157"/>
    </location>
</feature>
<dbReference type="AlphaFoldDB" id="A0A427XVF5"/>
<dbReference type="OrthoDB" id="2565076at2759"/>
<protein>
    <submittedName>
        <fullName evidence="2">Uncharacterized protein</fullName>
    </submittedName>
</protein>
<feature type="compositionally biased region" description="Basic residues" evidence="1">
    <location>
        <begin position="587"/>
        <end position="598"/>
    </location>
</feature>
<evidence type="ECO:0000313" key="2">
    <source>
        <dbReference type="EMBL" id="RSH82810.1"/>
    </source>
</evidence>
<name>A0A427XVF5_9TREE</name>
<dbReference type="Proteomes" id="UP000279259">
    <property type="component" value="Unassembled WGS sequence"/>
</dbReference>
<comment type="caution">
    <text evidence="2">The sequence shown here is derived from an EMBL/GenBank/DDBJ whole genome shotgun (WGS) entry which is preliminary data.</text>
</comment>
<feature type="compositionally biased region" description="Basic and acidic residues" evidence="1">
    <location>
        <begin position="523"/>
        <end position="536"/>
    </location>
</feature>
<organism evidence="2 3">
    <name type="scientific">Saitozyma podzolica</name>
    <dbReference type="NCBI Taxonomy" id="1890683"/>
    <lineage>
        <taxon>Eukaryota</taxon>
        <taxon>Fungi</taxon>
        <taxon>Dikarya</taxon>
        <taxon>Basidiomycota</taxon>
        <taxon>Agaricomycotina</taxon>
        <taxon>Tremellomycetes</taxon>
        <taxon>Tremellales</taxon>
        <taxon>Trimorphomycetaceae</taxon>
        <taxon>Saitozyma</taxon>
    </lineage>
</organism>
<accession>A0A427XVF5</accession>
<feature type="compositionally biased region" description="Basic residues" evidence="1">
    <location>
        <begin position="537"/>
        <end position="549"/>
    </location>
</feature>
<reference evidence="2 3" key="1">
    <citation type="submission" date="2018-11" db="EMBL/GenBank/DDBJ databases">
        <title>Genome sequence of Saitozyma podzolica DSM 27192.</title>
        <authorList>
            <person name="Aliyu H."/>
            <person name="Gorte O."/>
            <person name="Ochsenreither K."/>
        </authorList>
    </citation>
    <scope>NUCLEOTIDE SEQUENCE [LARGE SCALE GENOMIC DNA]</scope>
    <source>
        <strain evidence="2 3">DSM 27192</strain>
    </source>
</reference>
<gene>
    <name evidence="2" type="ORF">EHS25_005800</name>
</gene>
<keyword evidence="3" id="KW-1185">Reference proteome</keyword>
<evidence type="ECO:0000313" key="3">
    <source>
        <dbReference type="Proteomes" id="UP000279259"/>
    </source>
</evidence>
<feature type="region of interest" description="Disordered" evidence="1">
    <location>
        <begin position="476"/>
        <end position="642"/>
    </location>
</feature>
<feature type="compositionally biased region" description="Polar residues" evidence="1">
    <location>
        <begin position="91"/>
        <end position="101"/>
    </location>
</feature>
<evidence type="ECO:0000256" key="1">
    <source>
        <dbReference type="SAM" id="MobiDB-lite"/>
    </source>
</evidence>